<dbReference type="Gene3D" id="3.40.50.1010">
    <property type="entry name" value="5'-nuclease"/>
    <property type="match status" value="1"/>
</dbReference>
<dbReference type="EMBL" id="FNCN01000013">
    <property type="protein sequence ID" value="SDH28409.1"/>
    <property type="molecule type" value="Genomic_DNA"/>
</dbReference>
<organism evidence="2 3">
    <name type="scientific">Sinosporangium album</name>
    <dbReference type="NCBI Taxonomy" id="504805"/>
    <lineage>
        <taxon>Bacteria</taxon>
        <taxon>Bacillati</taxon>
        <taxon>Actinomycetota</taxon>
        <taxon>Actinomycetes</taxon>
        <taxon>Streptosporangiales</taxon>
        <taxon>Streptosporangiaceae</taxon>
        <taxon>Sinosporangium</taxon>
    </lineage>
</organism>
<dbReference type="InterPro" id="IPR021139">
    <property type="entry name" value="NYN"/>
</dbReference>
<dbReference type="GO" id="GO:0004540">
    <property type="term" value="F:RNA nuclease activity"/>
    <property type="evidence" value="ECO:0007669"/>
    <property type="project" value="InterPro"/>
</dbReference>
<accession>A0A1G8B5A2</accession>
<name>A0A1G8B5A2_9ACTN</name>
<reference evidence="2 3" key="1">
    <citation type="submission" date="2016-10" db="EMBL/GenBank/DDBJ databases">
        <authorList>
            <person name="de Groot N.N."/>
        </authorList>
    </citation>
    <scope>NUCLEOTIDE SEQUENCE [LARGE SCALE GENOMIC DNA]</scope>
    <source>
        <strain evidence="2 3">CPCC 201354</strain>
    </source>
</reference>
<dbReference type="RefSeq" id="WP_093171268.1">
    <property type="nucleotide sequence ID" value="NZ_FNCN01000013.1"/>
</dbReference>
<keyword evidence="3" id="KW-1185">Reference proteome</keyword>
<dbReference type="Proteomes" id="UP000198923">
    <property type="component" value="Unassembled WGS sequence"/>
</dbReference>
<proteinExistence type="predicted"/>
<gene>
    <name evidence="2" type="ORF">SAMN05421505_113145</name>
</gene>
<dbReference type="AlphaFoldDB" id="A0A1G8B5A2"/>
<evidence type="ECO:0000313" key="2">
    <source>
        <dbReference type="EMBL" id="SDH28409.1"/>
    </source>
</evidence>
<sequence length="162" mass="17687">MTSPSRRLRALRHGRAIHLLDIENLTGSGCPTTESVHEVMALYARHIAIGPMDHFIAAVSHHSLIAAGIALRGMRLLARSGRDGADRALVETARHDRIDLRFERVVIGSGDHYFTGLATWLRGRGIHVTVLSHPNRLSRQLRAAALDVVTFPPALSALDQAA</sequence>
<dbReference type="OrthoDB" id="5144756at2"/>
<dbReference type="STRING" id="504805.SAMN05421505_113145"/>
<dbReference type="Pfam" id="PF01936">
    <property type="entry name" value="NYN"/>
    <property type="match status" value="1"/>
</dbReference>
<protein>
    <submittedName>
        <fullName evidence="2">NYN domain-containing protein</fullName>
    </submittedName>
</protein>
<evidence type="ECO:0000313" key="3">
    <source>
        <dbReference type="Proteomes" id="UP000198923"/>
    </source>
</evidence>
<evidence type="ECO:0000259" key="1">
    <source>
        <dbReference type="Pfam" id="PF01936"/>
    </source>
</evidence>
<feature type="domain" description="NYN" evidence="1">
    <location>
        <begin position="62"/>
        <end position="145"/>
    </location>
</feature>